<feature type="region of interest" description="Disordered" evidence="1">
    <location>
        <begin position="29"/>
        <end position="71"/>
    </location>
</feature>
<proteinExistence type="predicted"/>
<reference evidence="2 3" key="1">
    <citation type="submission" date="2021-03" db="EMBL/GenBank/DDBJ databases">
        <title>Sequencing the genomes of 1000 actinobacteria strains.</title>
        <authorList>
            <person name="Klenk H.-P."/>
        </authorList>
    </citation>
    <scope>NUCLEOTIDE SEQUENCE [LARGE SCALE GENOMIC DNA]</scope>
    <source>
        <strain evidence="2 3">DSM 44580</strain>
    </source>
</reference>
<evidence type="ECO:0000313" key="2">
    <source>
        <dbReference type="EMBL" id="MBP2474349.1"/>
    </source>
</evidence>
<dbReference type="RefSeq" id="WP_158103546.1">
    <property type="nucleotide sequence ID" value="NZ_JAGIOO010000001.1"/>
</dbReference>
<accession>A0ABS5ACN8</accession>
<comment type="caution">
    <text evidence="2">The sequence shown here is derived from an EMBL/GenBank/DDBJ whole genome shotgun (WGS) entry which is preliminary data.</text>
</comment>
<evidence type="ECO:0000256" key="1">
    <source>
        <dbReference type="SAM" id="MobiDB-lite"/>
    </source>
</evidence>
<sequence length="71" mass="7259">MPSCEGAVQVSNPRPVKSPGTFTAAAVRAEGSERGAEATAAPVSRALPSTRRIDSDESPQLAVTRRPAAGI</sequence>
<name>A0ABS5ACN8_9PSEU</name>
<dbReference type="Proteomes" id="UP001519363">
    <property type="component" value="Unassembled WGS sequence"/>
</dbReference>
<feature type="region of interest" description="Disordered" evidence="1">
    <location>
        <begin position="1"/>
        <end position="20"/>
    </location>
</feature>
<keyword evidence="3" id="KW-1185">Reference proteome</keyword>
<gene>
    <name evidence="2" type="ORF">JOF53_003221</name>
</gene>
<evidence type="ECO:0000313" key="3">
    <source>
        <dbReference type="Proteomes" id="UP001519363"/>
    </source>
</evidence>
<protein>
    <submittedName>
        <fullName evidence="2">Uncharacterized protein</fullName>
    </submittedName>
</protein>
<dbReference type="EMBL" id="JAGIOO010000001">
    <property type="protein sequence ID" value="MBP2474349.1"/>
    <property type="molecule type" value="Genomic_DNA"/>
</dbReference>
<organism evidence="2 3">
    <name type="scientific">Crossiella equi</name>
    <dbReference type="NCBI Taxonomy" id="130796"/>
    <lineage>
        <taxon>Bacteria</taxon>
        <taxon>Bacillati</taxon>
        <taxon>Actinomycetota</taxon>
        <taxon>Actinomycetes</taxon>
        <taxon>Pseudonocardiales</taxon>
        <taxon>Pseudonocardiaceae</taxon>
        <taxon>Crossiella</taxon>
    </lineage>
</organism>